<evidence type="ECO:0000259" key="2">
    <source>
        <dbReference type="Pfam" id="PF01471"/>
    </source>
</evidence>
<feature type="signal peptide" evidence="1">
    <location>
        <begin position="1"/>
        <end position="20"/>
    </location>
</feature>
<dbReference type="CDD" id="cd16913">
    <property type="entry name" value="YkuD_like"/>
    <property type="match status" value="1"/>
</dbReference>
<evidence type="ECO:0000259" key="3">
    <source>
        <dbReference type="Pfam" id="PF20142"/>
    </source>
</evidence>
<dbReference type="InterPro" id="IPR002477">
    <property type="entry name" value="Peptidoglycan-bd-like"/>
</dbReference>
<evidence type="ECO:0000256" key="1">
    <source>
        <dbReference type="SAM" id="SignalP"/>
    </source>
</evidence>
<protein>
    <submittedName>
        <fullName evidence="5">Peptidoglycan-binding protein</fullName>
    </submittedName>
</protein>
<feature type="domain" description="L,D-transpeptidase scaffold" evidence="3">
    <location>
        <begin position="62"/>
        <end position="202"/>
    </location>
</feature>
<dbReference type="Pfam" id="PF20142">
    <property type="entry name" value="Scaffold"/>
    <property type="match status" value="1"/>
</dbReference>
<feature type="chain" id="PRO_5043288813" evidence="1">
    <location>
        <begin position="21"/>
        <end position="464"/>
    </location>
</feature>
<gene>
    <name evidence="4" type="ORF">P4G45_05925</name>
    <name evidence="5" type="ORF">P8936_05900</name>
</gene>
<accession>A0AAU7D1N9</accession>
<dbReference type="GO" id="GO:0016740">
    <property type="term" value="F:transferase activity"/>
    <property type="evidence" value="ECO:0007669"/>
    <property type="project" value="InterPro"/>
</dbReference>
<dbReference type="InterPro" id="IPR045380">
    <property type="entry name" value="LD_TPept_scaffold_dom"/>
</dbReference>
<dbReference type="PANTHER" id="PTHR41533">
    <property type="entry name" value="L,D-TRANSPEPTIDASE HI_1667-RELATED"/>
    <property type="match status" value="1"/>
</dbReference>
<dbReference type="EMBL" id="CP121195">
    <property type="protein sequence ID" value="XBH14695.1"/>
    <property type="molecule type" value="Genomic_DNA"/>
</dbReference>
<name>A0AAU7DAN0_9BACT</name>
<sequence length="464" mass="51530">MKLALCILLLLSRPWNQMHAAPMTAFPEYCHSIPASLNEEDYLLSAKIAQSILLLPTSDAQLLGAFYRACSDVPAWVLNGKVTPSALAMLQVFRDVSGRGLDPDDYPIFLIPPLGSMETTPNSVVTFTDFELQLSLGALHLAGDLRCGRIDPHALHVDLPHSCEGFRPVEFVWNLSHTQNPSIEFDFLEPTTAGYLRTKTALIKYLNFARTPQTVLSPFRGTVHPGQLSESVVALRTALTRTGDLPGVQDASNSLYDDALAAAVRSFQVRHGLMPDGLLTTETYKQLGVPMQERAEQLELTLERWRWFERSFAQPPIVVNIPEFRLRAYGSDMRVALSMKVIVGGAYHRKTPVFENQNRPSSFAHTGISLRVFSAAKSHQRCDGIRNILKNTGMNSYMNLEALFASGNGREIKMLSACSNSPYLMCMTSIFTARRHKVYLISHDVILATDASGSKIQRLLQFGS</sequence>
<dbReference type="KEGG" id="epl:P4G45_05925"/>
<accession>A0AAU7DAN0</accession>
<dbReference type="PANTHER" id="PTHR41533:SF2">
    <property type="entry name" value="BLR7131 PROTEIN"/>
    <property type="match status" value="1"/>
</dbReference>
<dbReference type="InterPro" id="IPR052905">
    <property type="entry name" value="LD-transpeptidase_YkuD-like"/>
</dbReference>
<feature type="domain" description="Peptidoglycan binding-like" evidence="2">
    <location>
        <begin position="230"/>
        <end position="287"/>
    </location>
</feature>
<evidence type="ECO:0000313" key="5">
    <source>
        <dbReference type="EMBL" id="XBH14695.1"/>
    </source>
</evidence>
<dbReference type="InterPro" id="IPR005490">
    <property type="entry name" value="LD_TPept_cat_dom"/>
</dbReference>
<organism evidence="5">
    <name type="scientific">Edaphobacter paludis</name>
    <dbReference type="NCBI Taxonomy" id="3035702"/>
    <lineage>
        <taxon>Bacteria</taxon>
        <taxon>Pseudomonadati</taxon>
        <taxon>Acidobacteriota</taxon>
        <taxon>Terriglobia</taxon>
        <taxon>Terriglobales</taxon>
        <taxon>Acidobacteriaceae</taxon>
        <taxon>Edaphobacter</taxon>
    </lineage>
</organism>
<proteinExistence type="predicted"/>
<dbReference type="EMBL" id="CP121194">
    <property type="protein sequence ID" value="XBH11265.1"/>
    <property type="molecule type" value="Genomic_DNA"/>
</dbReference>
<dbReference type="Pfam" id="PF01471">
    <property type="entry name" value="PG_binding_1"/>
    <property type="match status" value="1"/>
</dbReference>
<dbReference type="AlphaFoldDB" id="A0AAU7DAN0"/>
<evidence type="ECO:0000313" key="4">
    <source>
        <dbReference type="EMBL" id="XBH11265.1"/>
    </source>
</evidence>
<dbReference type="InterPro" id="IPR036365">
    <property type="entry name" value="PGBD-like_sf"/>
</dbReference>
<dbReference type="InterPro" id="IPR036366">
    <property type="entry name" value="PGBDSf"/>
</dbReference>
<keyword evidence="1" id="KW-0732">Signal</keyword>
<reference evidence="5" key="1">
    <citation type="submission" date="2023-03" db="EMBL/GenBank/DDBJ databases">
        <title>Edaphobacter sp.</title>
        <authorList>
            <person name="Huber K.J."/>
            <person name="Papendorf J."/>
            <person name="Pilke C."/>
            <person name="Bunk B."/>
            <person name="Sproeer C."/>
            <person name="Pester M."/>
        </authorList>
    </citation>
    <scope>NUCLEOTIDE SEQUENCE</scope>
    <source>
        <strain evidence="4">DSM 109919</strain>
        <strain evidence="5">DSM 109920</strain>
    </source>
</reference>
<dbReference type="SUPFAM" id="SSF47090">
    <property type="entry name" value="PGBD-like"/>
    <property type="match status" value="1"/>
</dbReference>
<dbReference type="Gene3D" id="1.10.101.10">
    <property type="entry name" value="PGBD-like superfamily/PGBD"/>
    <property type="match status" value="1"/>
</dbReference>